<keyword evidence="3 9" id="KW-0808">Transferase</keyword>
<comment type="pathway">
    <text evidence="2">Protein modification; peptidyl-diphthamide biosynthesis.</text>
</comment>
<dbReference type="HAMAP" id="MF_01467">
    <property type="entry name" value="Hypx_phosphoribosyltr"/>
    <property type="match status" value="1"/>
</dbReference>
<comment type="subunit">
    <text evidence="9">Homodimer.</text>
</comment>
<dbReference type="GO" id="GO:0090560">
    <property type="term" value="F:2-(3-amino-3-carboxypropyl)histidine synthase activity"/>
    <property type="evidence" value="ECO:0007669"/>
    <property type="project" value="UniProtKB-EC"/>
</dbReference>
<dbReference type="SUPFAM" id="SSF53271">
    <property type="entry name" value="PRTase-like"/>
    <property type="match status" value="1"/>
</dbReference>
<reference evidence="11 12" key="1">
    <citation type="submission" date="2011-10" db="EMBL/GenBank/DDBJ databases">
        <title>The Improved High-Quality Draft genome of Methanoplanus limicola DSM 2279.</title>
        <authorList>
            <consortium name="US DOE Joint Genome Institute (JGI-PGF)"/>
            <person name="Lucas S."/>
            <person name="Copeland A."/>
            <person name="Lapidus A."/>
            <person name="Glavina del Rio T."/>
            <person name="Dalin E."/>
            <person name="Tice H."/>
            <person name="Bruce D."/>
            <person name="Goodwin L."/>
            <person name="Pitluck S."/>
            <person name="Peters L."/>
            <person name="Mikhailova N."/>
            <person name="Lu M."/>
            <person name="Kyrpides N."/>
            <person name="Mavromatis K."/>
            <person name="Ivanova N."/>
            <person name="Markowitz V."/>
            <person name="Cheng J.-F."/>
            <person name="Hugenholtz P."/>
            <person name="Woyke T."/>
            <person name="Wu D."/>
            <person name="Wirth R."/>
            <person name="Brambilla E.-M."/>
            <person name="Klenk H.-P."/>
            <person name="Eisen J.A."/>
        </authorList>
    </citation>
    <scope>NUCLEOTIDE SEQUENCE [LARGE SCALE GENOMIC DNA]</scope>
    <source>
        <strain evidence="11 12">DSM 2279</strain>
    </source>
</reference>
<dbReference type="NCBIfam" id="NF002635">
    <property type="entry name" value="PRK02304.1-4"/>
    <property type="match status" value="1"/>
</dbReference>
<dbReference type="Gene3D" id="3.40.50.2020">
    <property type="match status" value="1"/>
</dbReference>
<dbReference type="InterPro" id="IPR026597">
    <property type="entry name" value="HGPRTase-like"/>
</dbReference>
<comment type="catalytic activity">
    <reaction evidence="9">
        <text>GMP + diphosphate = guanine + 5-phospho-alpha-D-ribose 1-diphosphate</text>
        <dbReference type="Rhea" id="RHEA:25424"/>
        <dbReference type="ChEBI" id="CHEBI:16235"/>
        <dbReference type="ChEBI" id="CHEBI:33019"/>
        <dbReference type="ChEBI" id="CHEBI:58017"/>
        <dbReference type="ChEBI" id="CHEBI:58115"/>
    </reaction>
</comment>
<sequence length="493" mass="54469">MFNKLTESLEKCPIVKRGEYNYFIHPVSDGVPIVEPALLREVAVLMIKKLNLEGVTKIVVAEAMGIHIGVALSLMTDIPLTIIRKREYQLEGEIALHQTTGYSKGELYLNGIEKGEKVVVIDDVFSTGGTMKAILEGISRKGAEVADVLVVIKRGECDIGRPYKYLVEIEVTGDGVCVSLTLSSDLLEKIKRSGAETVALQFPEGLKRKASLFSEQLKKEGYRVIISGNPCWGACDLDLEILGQADILVHFGHAPVGEYDRVIYEPYFQEIDTGSLNKVLPHISSGNISVVTTVQHAPQIDEIIEFFRSEGYSCTTGEASERTPYRGQVLGCTYSAAKNTGADEILYIGTGVFHAIGVKLATGIKVTAFDPVTGEIQVIDESKMLRVRFAKIEKARSADNIAIIVSTKSGQRREDLAERLWSLSKRADIVYIKEITPDALLNLGYGAYVNTACPRLAYDDNVRFPAPLLSPEEYEILLGVREWEDYEIDEIVR</sequence>
<dbReference type="FunCoup" id="H1YYJ4">
    <property type="interactions" value="121"/>
</dbReference>
<keyword evidence="9" id="KW-0328">Glycosyltransferase</keyword>
<dbReference type="SFLD" id="SFLDS00032">
    <property type="entry name" value="Radical_SAM_3-amino-3-carboxyp"/>
    <property type="match status" value="1"/>
</dbReference>
<dbReference type="UniPathway" id="UPA00559"/>
<dbReference type="InterPro" id="IPR016435">
    <property type="entry name" value="DPH1/DPH2"/>
</dbReference>
<dbReference type="GO" id="GO:0032264">
    <property type="term" value="P:IMP salvage"/>
    <property type="evidence" value="ECO:0007669"/>
    <property type="project" value="UniProtKB-UniRule"/>
</dbReference>
<evidence type="ECO:0000256" key="5">
    <source>
        <dbReference type="ARBA" id="ARBA00022723"/>
    </source>
</evidence>
<dbReference type="NCBIfam" id="TIGR03682">
    <property type="entry name" value="arCOG04112"/>
    <property type="match status" value="1"/>
</dbReference>
<comment type="cofactor">
    <cofactor evidence="1">
        <name>[4Fe-4S] cluster</name>
        <dbReference type="ChEBI" id="CHEBI:49883"/>
    </cofactor>
</comment>
<evidence type="ECO:0000256" key="3">
    <source>
        <dbReference type="ARBA" id="ARBA00022679"/>
    </source>
</evidence>
<dbReference type="EC" id="2.4.2.8" evidence="9"/>
<organism evidence="11 12">
    <name type="scientific">Methanoplanus limicola DSM 2279</name>
    <dbReference type="NCBI Taxonomy" id="937775"/>
    <lineage>
        <taxon>Archaea</taxon>
        <taxon>Methanobacteriati</taxon>
        <taxon>Methanobacteriota</taxon>
        <taxon>Stenosarchaea group</taxon>
        <taxon>Methanomicrobia</taxon>
        <taxon>Methanomicrobiales</taxon>
        <taxon>Methanomicrobiaceae</taxon>
        <taxon>Methanoplanus</taxon>
    </lineage>
</organism>
<dbReference type="InterPro" id="IPR042265">
    <property type="entry name" value="DPH1/DPH2_3"/>
</dbReference>
<keyword evidence="12" id="KW-1185">Reference proteome</keyword>
<evidence type="ECO:0000256" key="8">
    <source>
        <dbReference type="ARBA" id="ARBA00048403"/>
    </source>
</evidence>
<dbReference type="InParanoid" id="H1YYJ4"/>
<dbReference type="HOGENOM" id="CLU_552781_0_0_2"/>
<dbReference type="Gene3D" id="3.40.50.11850">
    <property type="entry name" value="Diphthamide synthesis DPH1/DPH2 domain 2"/>
    <property type="match status" value="1"/>
</dbReference>
<keyword evidence="4" id="KW-0949">S-adenosyl-L-methionine</keyword>
<evidence type="ECO:0000256" key="6">
    <source>
        <dbReference type="ARBA" id="ARBA00023004"/>
    </source>
</evidence>
<dbReference type="InterPro" id="IPR022428">
    <property type="entry name" value="Dph2_arc"/>
</dbReference>
<dbReference type="InterPro" id="IPR029057">
    <property type="entry name" value="PRTase-like"/>
</dbReference>
<evidence type="ECO:0000256" key="9">
    <source>
        <dbReference type="HAMAP-Rule" id="MF_01467"/>
    </source>
</evidence>
<dbReference type="GO" id="GO:0052657">
    <property type="term" value="F:guanine phosphoribosyltransferase activity"/>
    <property type="evidence" value="ECO:0007669"/>
    <property type="project" value="RHEA"/>
</dbReference>
<dbReference type="PANTHER" id="PTHR10762">
    <property type="entry name" value="DIPHTHAMIDE BIOSYNTHESIS PROTEIN"/>
    <property type="match status" value="1"/>
</dbReference>
<proteinExistence type="inferred from homology"/>
<feature type="domain" description="Phosphoribosyltransferase" evidence="10">
    <location>
        <begin position="38"/>
        <end position="164"/>
    </location>
</feature>
<dbReference type="GO" id="GO:0046872">
    <property type="term" value="F:metal ion binding"/>
    <property type="evidence" value="ECO:0007669"/>
    <property type="project" value="UniProtKB-KW"/>
</dbReference>
<comment type="similarity">
    <text evidence="9">Belongs to the purine/pyrimidine phosphoribosyltransferase family. Archaeal HPRT subfamily.</text>
</comment>
<keyword evidence="9" id="KW-0963">Cytoplasm</keyword>
<dbReference type="Pfam" id="PF00156">
    <property type="entry name" value="Pribosyltran"/>
    <property type="match status" value="1"/>
</dbReference>
<keyword evidence="7" id="KW-0411">Iron-sulfur</keyword>
<dbReference type="NCBIfam" id="TIGR00322">
    <property type="entry name" value="diphth2_R"/>
    <property type="match status" value="1"/>
</dbReference>
<comment type="catalytic activity">
    <reaction evidence="8">
        <text>L-histidyl-[translation elongation factor 2] + S-adenosyl-L-methionine = 2-[(3S)-amino-3-carboxypropyl]-L-histidyl-[translation elongation factor 2] + S-methyl-5'-thioadenosine + H(+)</text>
        <dbReference type="Rhea" id="RHEA:36783"/>
        <dbReference type="Rhea" id="RHEA-COMP:9748"/>
        <dbReference type="Rhea" id="RHEA-COMP:9749"/>
        <dbReference type="ChEBI" id="CHEBI:15378"/>
        <dbReference type="ChEBI" id="CHEBI:17509"/>
        <dbReference type="ChEBI" id="CHEBI:29979"/>
        <dbReference type="ChEBI" id="CHEBI:59789"/>
        <dbReference type="ChEBI" id="CHEBI:73995"/>
        <dbReference type="EC" id="2.5.1.108"/>
    </reaction>
</comment>
<dbReference type="Gene3D" id="3.40.50.11840">
    <property type="entry name" value="Diphthamide synthesis DPH1/DPH2 domain 1"/>
    <property type="match status" value="1"/>
</dbReference>
<dbReference type="STRING" id="937775.Metlim_0970"/>
<dbReference type="GO" id="GO:0005737">
    <property type="term" value="C:cytoplasm"/>
    <property type="evidence" value="ECO:0007669"/>
    <property type="project" value="UniProtKB-SubCell"/>
</dbReference>
<dbReference type="GO" id="GO:0004422">
    <property type="term" value="F:hypoxanthine phosphoribosyltransferase activity"/>
    <property type="evidence" value="ECO:0007669"/>
    <property type="project" value="UniProtKB-UniRule"/>
</dbReference>
<dbReference type="GO" id="GO:0006166">
    <property type="term" value="P:purine ribonucleoside salvage"/>
    <property type="evidence" value="ECO:0007669"/>
    <property type="project" value="UniProtKB-KW"/>
</dbReference>
<dbReference type="UniPathway" id="UPA00591">
    <property type="reaction ID" value="UER00648"/>
</dbReference>
<dbReference type="Proteomes" id="UP000005741">
    <property type="component" value="Chromosome"/>
</dbReference>
<dbReference type="NCBIfam" id="NF040646">
    <property type="entry name" value="HPT_Archaea"/>
    <property type="match status" value="1"/>
</dbReference>
<dbReference type="InterPro" id="IPR042264">
    <property type="entry name" value="DPH1/DPH2_2"/>
</dbReference>
<dbReference type="CDD" id="cd06223">
    <property type="entry name" value="PRTases_typeI"/>
    <property type="match status" value="1"/>
</dbReference>
<dbReference type="GO" id="GO:0051536">
    <property type="term" value="F:iron-sulfur cluster binding"/>
    <property type="evidence" value="ECO:0007669"/>
    <property type="project" value="UniProtKB-KW"/>
</dbReference>
<evidence type="ECO:0000259" key="10">
    <source>
        <dbReference type="Pfam" id="PF00156"/>
    </source>
</evidence>
<protein>
    <recommendedName>
        <fullName evidence="9">Hypoxanthine/guanine phosphoribosyltransferase</fullName>
        <shortName evidence="9">HGPRTase</shortName>
        <ecNumber evidence="9">2.4.2.8</ecNumber>
    </recommendedName>
</protein>
<keyword evidence="9" id="KW-0660">Purine salvage</keyword>
<evidence type="ECO:0000313" key="11">
    <source>
        <dbReference type="EMBL" id="EHQ35092.1"/>
    </source>
</evidence>
<keyword evidence="5" id="KW-0479">Metal-binding</keyword>
<accession>H1YYJ4</accession>
<dbReference type="Gene3D" id="3.40.50.11860">
    <property type="entry name" value="Diphthamide synthesis DPH1/DPH2 domain 3"/>
    <property type="match status" value="1"/>
</dbReference>
<dbReference type="GO" id="GO:0017183">
    <property type="term" value="P:protein histidyl modification to diphthamide"/>
    <property type="evidence" value="ECO:0007669"/>
    <property type="project" value="UniProtKB-UniPathway"/>
</dbReference>
<dbReference type="EMBL" id="CM001436">
    <property type="protein sequence ID" value="EHQ35092.1"/>
    <property type="molecule type" value="Genomic_DNA"/>
</dbReference>
<comment type="function">
    <text evidence="9">Catalyzes a salvage reaction resulting in the formation of IMP that is energically less costly than de novo synthesis.</text>
</comment>
<dbReference type="Pfam" id="PF01866">
    <property type="entry name" value="Diphthamide_syn"/>
    <property type="match status" value="1"/>
</dbReference>
<dbReference type="AlphaFoldDB" id="H1YYJ4"/>
<keyword evidence="6" id="KW-0408">Iron</keyword>
<evidence type="ECO:0000256" key="2">
    <source>
        <dbReference type="ARBA" id="ARBA00005156"/>
    </source>
</evidence>
<evidence type="ECO:0000313" key="12">
    <source>
        <dbReference type="Proteomes" id="UP000005741"/>
    </source>
</evidence>
<dbReference type="PATRIC" id="fig|937775.9.peg.1123"/>
<evidence type="ECO:0000256" key="4">
    <source>
        <dbReference type="ARBA" id="ARBA00022691"/>
    </source>
</evidence>
<comment type="subcellular location">
    <subcellularLocation>
        <location evidence="9">Cytoplasm</location>
    </subcellularLocation>
</comment>
<gene>
    <name evidence="9" type="primary">hpt</name>
    <name evidence="11" type="ORF">Metlim_0970</name>
</gene>
<dbReference type="PANTHER" id="PTHR10762:SF1">
    <property type="entry name" value="2-(3-AMINO-3-CARBOXYPROPYL)HISTIDINE SYNTHASE SUBUNIT 1"/>
    <property type="match status" value="1"/>
</dbReference>
<comment type="pathway">
    <text evidence="9">Purine metabolism; IMP biosynthesis via salvage pathway; IMP from hypoxanthine: step 1/1.</text>
</comment>
<dbReference type="InterPro" id="IPR000836">
    <property type="entry name" value="PRTase_dom"/>
</dbReference>
<evidence type="ECO:0000256" key="1">
    <source>
        <dbReference type="ARBA" id="ARBA00001966"/>
    </source>
</evidence>
<evidence type="ECO:0000256" key="7">
    <source>
        <dbReference type="ARBA" id="ARBA00023014"/>
    </source>
</evidence>
<comment type="catalytic activity">
    <reaction evidence="9">
        <text>IMP + diphosphate = hypoxanthine + 5-phospho-alpha-D-ribose 1-diphosphate</text>
        <dbReference type="Rhea" id="RHEA:17973"/>
        <dbReference type="ChEBI" id="CHEBI:17368"/>
        <dbReference type="ChEBI" id="CHEBI:33019"/>
        <dbReference type="ChEBI" id="CHEBI:58017"/>
        <dbReference type="ChEBI" id="CHEBI:58053"/>
        <dbReference type="EC" id="2.4.2.8"/>
    </reaction>
</comment>
<dbReference type="InterPro" id="IPR042263">
    <property type="entry name" value="DPH1/DPH2_1"/>
</dbReference>
<name>H1YYJ4_9EURY</name>